<dbReference type="AlphaFoldDB" id="A0A191UWT0"/>
<accession>A0A191UWT0</accession>
<evidence type="ECO:0000313" key="2">
    <source>
        <dbReference type="EMBL" id="ANJ07148.1"/>
    </source>
</evidence>
<feature type="compositionally biased region" description="Basic and acidic residues" evidence="1">
    <location>
        <begin position="80"/>
        <end position="89"/>
    </location>
</feature>
<sequence length="105" mass="12552">MPECLTRFDWREWRPPAVPDDPFPHYAEWIMGYRDFSDARDAWLAGEPVLLPPERPLPDPIPYTGQEWARRGRPTSEQPARNERREEPQAKFIATYYKRGRPRRS</sequence>
<dbReference type="KEGG" id="spav:Spa2297_09110"/>
<dbReference type="Proteomes" id="UP000078468">
    <property type="component" value="Chromosome"/>
</dbReference>
<evidence type="ECO:0000313" key="3">
    <source>
        <dbReference type="Proteomes" id="UP000078468"/>
    </source>
</evidence>
<protein>
    <submittedName>
        <fullName evidence="2">Uncharacterized protein</fullName>
    </submittedName>
</protein>
<organism evidence="2 3">
    <name type="scientific">Streptomyces parvulus</name>
    <dbReference type="NCBI Taxonomy" id="146923"/>
    <lineage>
        <taxon>Bacteria</taxon>
        <taxon>Bacillati</taxon>
        <taxon>Actinomycetota</taxon>
        <taxon>Actinomycetes</taxon>
        <taxon>Kitasatosporales</taxon>
        <taxon>Streptomycetaceae</taxon>
        <taxon>Streptomyces</taxon>
    </lineage>
</organism>
<proteinExistence type="predicted"/>
<name>A0A191UWT0_9ACTN</name>
<reference evidence="2 3" key="1">
    <citation type="submission" date="2016-05" db="EMBL/GenBank/DDBJ databases">
        <title>Non-Contiguous Finished Genome Sequence of Streptomyces parvulus 2297 Integrated Site-Specifically with Actinophage R4.</title>
        <authorList>
            <person name="Nishizawa T."/>
            <person name="Miura T."/>
            <person name="Harada C."/>
            <person name="Guo Y."/>
            <person name="Narisawa K."/>
            <person name="Ohta H."/>
            <person name="Takahashi H."/>
            <person name="Shirai M."/>
        </authorList>
    </citation>
    <scope>NUCLEOTIDE SEQUENCE [LARGE SCALE GENOMIC DNA]</scope>
    <source>
        <strain evidence="2 3">2297</strain>
    </source>
</reference>
<evidence type="ECO:0000256" key="1">
    <source>
        <dbReference type="SAM" id="MobiDB-lite"/>
    </source>
</evidence>
<feature type="region of interest" description="Disordered" evidence="1">
    <location>
        <begin position="54"/>
        <end position="92"/>
    </location>
</feature>
<gene>
    <name evidence="2" type="ORF">Spa2297_09110</name>
</gene>
<dbReference type="EMBL" id="CP015866">
    <property type="protein sequence ID" value="ANJ07148.1"/>
    <property type="molecule type" value="Genomic_DNA"/>
</dbReference>